<dbReference type="FunFam" id="2.60.120.330:FF:000018">
    <property type="entry name" value="2-oxoglutarate (2OG) and Fe(II)-dependent oxygenase superfamily protein"/>
    <property type="match status" value="1"/>
</dbReference>
<dbReference type="InterPro" id="IPR044861">
    <property type="entry name" value="IPNS-like_FE2OG_OXY"/>
</dbReference>
<dbReference type="InterPro" id="IPR027443">
    <property type="entry name" value="IPNS-like_sf"/>
</dbReference>
<dbReference type="Gene3D" id="2.60.120.330">
    <property type="entry name" value="B-lactam Antibiotic, Isopenicillin N Synthase, Chain"/>
    <property type="match status" value="1"/>
</dbReference>
<keyword evidence="7" id="KW-1185">Reference proteome</keyword>
<name>A0AAD5GCV6_AMBAR</name>
<evidence type="ECO:0000313" key="7">
    <source>
        <dbReference type="Proteomes" id="UP001206925"/>
    </source>
</evidence>
<keyword evidence="3 4" id="KW-0408">Iron</keyword>
<dbReference type="Proteomes" id="UP001206925">
    <property type="component" value="Unassembled WGS sequence"/>
</dbReference>
<evidence type="ECO:0000256" key="3">
    <source>
        <dbReference type="ARBA" id="ARBA00023004"/>
    </source>
</evidence>
<evidence type="ECO:0000259" key="5">
    <source>
        <dbReference type="PROSITE" id="PS51471"/>
    </source>
</evidence>
<sequence length="341" mass="39066">MNLQVQDIAAHCEQLPERFIRKQDEEYGNVTNSNASSPAKIPVIDVSLLTSSHLELDKLKTAITTWGCFQAINHGIEGSFLDKVREVSRLFFDLSAEEKKKYLREENDLEGYGNDMVLSDHQILDWTDRLYLTVFPKHQRMLQFWPKNPTDFREVVDDYCSKIELINQVILKAMARSLNLEDNCFSDQYGTTNSKMFARFNYYPPCPWPDKVLGVKPHADGSAVTFLLQDKEVEGLQVLKDGQWFGVPIVPDALTINVGDQIEIMSNGIFKSPVHRVLVNTKNQRITLAVFCMPQTEKDIGPVEGLITDGTPRLYKNVTYSRDFFFQNYQHGKRTIDACKI</sequence>
<evidence type="ECO:0000256" key="1">
    <source>
        <dbReference type="ARBA" id="ARBA00008056"/>
    </source>
</evidence>
<dbReference type="InterPro" id="IPR005123">
    <property type="entry name" value="Oxoglu/Fe-dep_dioxygenase_dom"/>
</dbReference>
<protein>
    <recommendedName>
        <fullName evidence="5">Fe2OG dioxygenase domain-containing protein</fullName>
    </recommendedName>
</protein>
<dbReference type="Pfam" id="PF14226">
    <property type="entry name" value="DIOX_N"/>
    <property type="match status" value="1"/>
</dbReference>
<evidence type="ECO:0000313" key="6">
    <source>
        <dbReference type="EMBL" id="KAI7735746.1"/>
    </source>
</evidence>
<keyword evidence="4" id="KW-0560">Oxidoreductase</keyword>
<gene>
    <name evidence="6" type="ORF">M8C21_015403</name>
</gene>
<evidence type="ECO:0000256" key="2">
    <source>
        <dbReference type="ARBA" id="ARBA00022723"/>
    </source>
</evidence>
<dbReference type="PROSITE" id="PS51471">
    <property type="entry name" value="FE2OG_OXY"/>
    <property type="match status" value="1"/>
</dbReference>
<evidence type="ECO:0000256" key="4">
    <source>
        <dbReference type="RuleBase" id="RU003682"/>
    </source>
</evidence>
<dbReference type="SUPFAM" id="SSF51197">
    <property type="entry name" value="Clavaminate synthase-like"/>
    <property type="match status" value="1"/>
</dbReference>
<dbReference type="AlphaFoldDB" id="A0AAD5GCV6"/>
<accession>A0AAD5GCV6</accession>
<organism evidence="6 7">
    <name type="scientific">Ambrosia artemisiifolia</name>
    <name type="common">Common ragweed</name>
    <dbReference type="NCBI Taxonomy" id="4212"/>
    <lineage>
        <taxon>Eukaryota</taxon>
        <taxon>Viridiplantae</taxon>
        <taxon>Streptophyta</taxon>
        <taxon>Embryophyta</taxon>
        <taxon>Tracheophyta</taxon>
        <taxon>Spermatophyta</taxon>
        <taxon>Magnoliopsida</taxon>
        <taxon>eudicotyledons</taxon>
        <taxon>Gunneridae</taxon>
        <taxon>Pentapetalae</taxon>
        <taxon>asterids</taxon>
        <taxon>campanulids</taxon>
        <taxon>Asterales</taxon>
        <taxon>Asteraceae</taxon>
        <taxon>Asteroideae</taxon>
        <taxon>Heliantheae alliance</taxon>
        <taxon>Heliantheae</taxon>
        <taxon>Ambrosia</taxon>
    </lineage>
</organism>
<dbReference type="InterPro" id="IPR050295">
    <property type="entry name" value="Plant_2OG-oxidoreductases"/>
</dbReference>
<dbReference type="GO" id="GO:0016705">
    <property type="term" value="F:oxidoreductase activity, acting on paired donors, with incorporation or reduction of molecular oxygen"/>
    <property type="evidence" value="ECO:0007669"/>
    <property type="project" value="UniProtKB-ARBA"/>
</dbReference>
<dbReference type="EMBL" id="JAMZMK010009439">
    <property type="protein sequence ID" value="KAI7735746.1"/>
    <property type="molecule type" value="Genomic_DNA"/>
</dbReference>
<comment type="similarity">
    <text evidence="1 4">Belongs to the iron/ascorbate-dependent oxidoreductase family.</text>
</comment>
<keyword evidence="2 4" id="KW-0479">Metal-binding</keyword>
<dbReference type="Pfam" id="PF03171">
    <property type="entry name" value="2OG-FeII_Oxy"/>
    <property type="match status" value="1"/>
</dbReference>
<feature type="domain" description="Fe2OG dioxygenase" evidence="5">
    <location>
        <begin position="192"/>
        <end position="294"/>
    </location>
</feature>
<comment type="caution">
    <text evidence="6">The sequence shown here is derived from an EMBL/GenBank/DDBJ whole genome shotgun (WGS) entry which is preliminary data.</text>
</comment>
<proteinExistence type="inferred from homology"/>
<dbReference type="GO" id="GO:0046872">
    <property type="term" value="F:metal ion binding"/>
    <property type="evidence" value="ECO:0007669"/>
    <property type="project" value="UniProtKB-KW"/>
</dbReference>
<dbReference type="PANTHER" id="PTHR47991">
    <property type="entry name" value="OXOGLUTARATE/IRON-DEPENDENT DIOXYGENASE"/>
    <property type="match status" value="1"/>
</dbReference>
<dbReference type="InterPro" id="IPR026992">
    <property type="entry name" value="DIOX_N"/>
</dbReference>
<reference evidence="6" key="1">
    <citation type="submission" date="2022-06" db="EMBL/GenBank/DDBJ databases">
        <title>Uncovering the hologenomic basis of an extraordinary plant invasion.</title>
        <authorList>
            <person name="Bieker V.C."/>
            <person name="Martin M.D."/>
            <person name="Gilbert T."/>
            <person name="Hodgins K."/>
            <person name="Battlay P."/>
            <person name="Petersen B."/>
            <person name="Wilson J."/>
        </authorList>
    </citation>
    <scope>NUCLEOTIDE SEQUENCE</scope>
    <source>
        <strain evidence="6">AA19_3_7</strain>
        <tissue evidence="6">Leaf</tissue>
    </source>
</reference>